<evidence type="ECO:0000256" key="3">
    <source>
        <dbReference type="RuleBase" id="RU004508"/>
    </source>
</evidence>
<dbReference type="Pfam" id="PF01041">
    <property type="entry name" value="DegT_DnrJ_EryC1"/>
    <property type="match status" value="1"/>
</dbReference>
<evidence type="ECO:0000256" key="2">
    <source>
        <dbReference type="ARBA" id="ARBA00037999"/>
    </source>
</evidence>
<organism evidence="4 5">
    <name type="scientific">Rheinheimera muenzenbergensis</name>
    <dbReference type="NCBI Taxonomy" id="1193628"/>
    <lineage>
        <taxon>Bacteria</taxon>
        <taxon>Pseudomonadati</taxon>
        <taxon>Pseudomonadota</taxon>
        <taxon>Gammaproteobacteria</taxon>
        <taxon>Chromatiales</taxon>
        <taxon>Chromatiaceae</taxon>
        <taxon>Rheinheimera</taxon>
    </lineage>
</organism>
<accession>A0ABU8C1T2</accession>
<reference evidence="4 5" key="1">
    <citation type="journal article" date="2023" name="Ecotoxicol. Environ. Saf.">
        <title>Mercury remediation potential of mercury-resistant strain Rheinheimera metallidurans sp. nov. isolated from a municipal waste dumping site.</title>
        <authorList>
            <person name="Yadav V."/>
            <person name="Manjhi A."/>
            <person name="Vadakedath N."/>
        </authorList>
    </citation>
    <scope>NUCLEOTIDE SEQUENCE [LARGE SCALE GENOMIC DNA]</scope>
    <source>
        <strain evidence="4 5">E-49</strain>
    </source>
</reference>
<dbReference type="SUPFAM" id="SSF53383">
    <property type="entry name" value="PLP-dependent transferases"/>
    <property type="match status" value="1"/>
</dbReference>
<dbReference type="PANTHER" id="PTHR30244:SF9">
    <property type="entry name" value="PROTEIN RV3402C"/>
    <property type="match status" value="1"/>
</dbReference>
<keyword evidence="4" id="KW-0808">Transferase</keyword>
<dbReference type="Proteomes" id="UP001375382">
    <property type="component" value="Unassembled WGS sequence"/>
</dbReference>
<name>A0ABU8C1T2_9GAMM</name>
<evidence type="ECO:0000256" key="1">
    <source>
        <dbReference type="ARBA" id="ARBA00022898"/>
    </source>
</evidence>
<comment type="caution">
    <text evidence="4">The sequence shown here is derived from an EMBL/GenBank/DDBJ whole genome shotgun (WGS) entry which is preliminary data.</text>
</comment>
<dbReference type="CDD" id="cd00616">
    <property type="entry name" value="AHBA_syn"/>
    <property type="match status" value="1"/>
</dbReference>
<dbReference type="EMBL" id="JALAAR010000001">
    <property type="protein sequence ID" value="MEH8015850.1"/>
    <property type="molecule type" value="Genomic_DNA"/>
</dbReference>
<dbReference type="Gene3D" id="3.40.640.10">
    <property type="entry name" value="Type I PLP-dependent aspartate aminotransferase-like (Major domain)"/>
    <property type="match status" value="1"/>
</dbReference>
<dbReference type="PIRSF" id="PIRSF000390">
    <property type="entry name" value="PLP_StrS"/>
    <property type="match status" value="1"/>
</dbReference>
<dbReference type="RefSeq" id="WP_335734270.1">
    <property type="nucleotide sequence ID" value="NZ_JALAAR010000001.1"/>
</dbReference>
<gene>
    <name evidence="4" type="ORF">MN202_01275</name>
</gene>
<dbReference type="InterPro" id="IPR015421">
    <property type="entry name" value="PyrdxlP-dep_Trfase_major"/>
</dbReference>
<evidence type="ECO:0000313" key="5">
    <source>
        <dbReference type="Proteomes" id="UP001375382"/>
    </source>
</evidence>
<keyword evidence="1 3" id="KW-0663">Pyridoxal phosphate</keyword>
<keyword evidence="4" id="KW-0032">Aminotransferase</keyword>
<dbReference type="InterPro" id="IPR000653">
    <property type="entry name" value="DegT/StrS_aminotransferase"/>
</dbReference>
<comment type="similarity">
    <text evidence="2 3">Belongs to the DegT/DnrJ/EryC1 family.</text>
</comment>
<dbReference type="PANTHER" id="PTHR30244">
    <property type="entry name" value="TRANSAMINASE"/>
    <property type="match status" value="1"/>
</dbReference>
<evidence type="ECO:0000313" key="4">
    <source>
        <dbReference type="EMBL" id="MEH8015850.1"/>
    </source>
</evidence>
<dbReference type="GO" id="GO:0008483">
    <property type="term" value="F:transaminase activity"/>
    <property type="evidence" value="ECO:0007669"/>
    <property type="project" value="UniProtKB-KW"/>
</dbReference>
<proteinExistence type="inferred from homology"/>
<dbReference type="InterPro" id="IPR015424">
    <property type="entry name" value="PyrdxlP-dep_Trfase"/>
</dbReference>
<protein>
    <submittedName>
        <fullName evidence="4">DegT/DnrJ/EryC1/StrS family aminotransferase</fullName>
    </submittedName>
</protein>
<sequence>MIPVNKPYLPAFSKYTQYLERVYAKAWLTNNGPMVQELKLRLEEYLGVKNLLPVANGTLAMQLAYKVFDLQGEAVTTPFTFIASSSSLAWEGITPRFADVDTQSYNLCPLATARAISDRTSAIVPVHVYGNPCDVHAFAELGQQHKLKVIYDAAHAFGIKVGGQSVLNFGDAATLSFHATKVFHSVEGGAVIFNSSDDYERAVLMTNFGIDTKTGQITDSGINTKLSEVHAAMGLAVLDNIDAIMQHRVALFEQYCHQLKDVVVQPAWHQQATTNGAYMPVTFDDATQSSIVLDGLARQGIIARRYFSPSLNQLPQYTQRFTDPCPVSESLASRTLCLPLYYDLSATDVTTITDAVKQALYGSAN</sequence>
<keyword evidence="5" id="KW-1185">Reference proteome</keyword>